<dbReference type="RefSeq" id="WP_051064103.1">
    <property type="nucleotide sequence ID" value="NZ_AQUX01000015.1"/>
</dbReference>
<dbReference type="Pfam" id="PF01844">
    <property type="entry name" value="HNH"/>
    <property type="match status" value="1"/>
</dbReference>
<name>A0A097ID51_9CORY</name>
<dbReference type="Proteomes" id="UP000029914">
    <property type="component" value="Chromosome"/>
</dbReference>
<dbReference type="InterPro" id="IPR002711">
    <property type="entry name" value="HNH"/>
</dbReference>
<dbReference type="KEGG" id="cdo:CDOO_01130"/>
<evidence type="ECO:0000313" key="3">
    <source>
        <dbReference type="Proteomes" id="UP000029914"/>
    </source>
</evidence>
<dbReference type="Gene3D" id="1.10.30.50">
    <property type="match status" value="1"/>
</dbReference>
<organism evidence="2 3">
    <name type="scientific">Corynebacterium doosanense CAU 212 = DSM 45436</name>
    <dbReference type="NCBI Taxonomy" id="558173"/>
    <lineage>
        <taxon>Bacteria</taxon>
        <taxon>Bacillati</taxon>
        <taxon>Actinomycetota</taxon>
        <taxon>Actinomycetes</taxon>
        <taxon>Mycobacteriales</taxon>
        <taxon>Corynebacteriaceae</taxon>
        <taxon>Corynebacterium</taxon>
    </lineage>
</organism>
<sequence length="435" mass="47201">MYQPSDLTDMSPKTLISTLISAHGEMTRFKALFILALADFHSRSLARELGSPSTTIWLMRTLSVAESTAFEYLRVGTTLARFPLVAAAFLAGELSYSVVRILAAHLTEENEAELLAAAKSLTITELRALLAGMGRPEKPLSEKFSLHIDEETGWLRFHGRISPENAARLLAGLKIAELGNLVDLSEVDPEVLADGDAVSRELEKAENTPVAVPSEERSATGFGAPRRSGLLSAFLGMVNMTRCRPTNRLRTPGAQVNLLVSEDGRAILPSIPGASSSSLVAAALNGDVRAHLLDNRGVQMAASRAQRLVGDAQVNALMARWNFQCAMPGCNHTRFIEFHHIIFYRDGGETELWNLIPLCSACHSLVTTGMAEITFGQGDSSVLNFTFAGGARYVSENRSLPMRLDRGRFREHRSPIRVEGQSFSDEAAGVALAPV</sequence>
<dbReference type="eggNOG" id="COG1403">
    <property type="taxonomic scope" value="Bacteria"/>
</dbReference>
<dbReference type="GO" id="GO:0003676">
    <property type="term" value="F:nucleic acid binding"/>
    <property type="evidence" value="ECO:0007669"/>
    <property type="project" value="InterPro"/>
</dbReference>
<dbReference type="STRING" id="558173.CDOO_01130"/>
<gene>
    <name evidence="2" type="ORF">CDOO_01130</name>
</gene>
<keyword evidence="3" id="KW-1185">Reference proteome</keyword>
<dbReference type="GO" id="GO:0008270">
    <property type="term" value="F:zinc ion binding"/>
    <property type="evidence" value="ECO:0007669"/>
    <property type="project" value="InterPro"/>
</dbReference>
<evidence type="ECO:0000259" key="1">
    <source>
        <dbReference type="SMART" id="SM00507"/>
    </source>
</evidence>
<dbReference type="GO" id="GO:0004519">
    <property type="term" value="F:endonuclease activity"/>
    <property type="evidence" value="ECO:0007669"/>
    <property type="project" value="InterPro"/>
</dbReference>
<dbReference type="CDD" id="cd00085">
    <property type="entry name" value="HNHc"/>
    <property type="match status" value="1"/>
</dbReference>
<dbReference type="EMBL" id="CP006764">
    <property type="protein sequence ID" value="AIT60055.1"/>
    <property type="molecule type" value="Genomic_DNA"/>
</dbReference>
<dbReference type="AlphaFoldDB" id="A0A097ID51"/>
<dbReference type="HOGENOM" id="CLU_026086_0_0_11"/>
<evidence type="ECO:0000313" key="2">
    <source>
        <dbReference type="EMBL" id="AIT60055.1"/>
    </source>
</evidence>
<reference evidence="2 3" key="1">
    <citation type="submission" date="2013-09" db="EMBL/GenBank/DDBJ databases">
        <title>Complete genome sequence of Corynebacterium doosanense CAU 212(T) (=DSM 45436(T)), isolated from activated sludge.</title>
        <authorList>
            <person name="Schaffert L."/>
            <person name="Albersmeier A."/>
            <person name="Kalinowski J."/>
            <person name="Ruckert C."/>
        </authorList>
    </citation>
    <scope>NUCLEOTIDE SEQUENCE [LARGE SCALE GENOMIC DNA]</scope>
    <source>
        <strain evidence="2 3">CAU 212</strain>
    </source>
</reference>
<dbReference type="OrthoDB" id="4752861at2"/>
<proteinExistence type="predicted"/>
<feature type="domain" description="HNH nuclease" evidence="1">
    <location>
        <begin position="312"/>
        <end position="364"/>
    </location>
</feature>
<protein>
    <recommendedName>
        <fullName evidence="1">HNH nuclease domain-containing protein</fullName>
    </recommendedName>
</protein>
<dbReference type="SMART" id="SM00507">
    <property type="entry name" value="HNHc"/>
    <property type="match status" value="1"/>
</dbReference>
<accession>A0A097ID51</accession>
<dbReference type="InterPro" id="IPR003615">
    <property type="entry name" value="HNH_nuc"/>
</dbReference>